<keyword evidence="7 12" id="KW-0560">Oxidoreductase</keyword>
<dbReference type="GO" id="GO:0016020">
    <property type="term" value="C:membrane"/>
    <property type="evidence" value="ECO:0007669"/>
    <property type="project" value="UniProtKB-SubCell"/>
</dbReference>
<dbReference type="GO" id="GO:0005506">
    <property type="term" value="F:iron ion binding"/>
    <property type="evidence" value="ECO:0007669"/>
    <property type="project" value="InterPro"/>
</dbReference>
<evidence type="ECO:0000256" key="3">
    <source>
        <dbReference type="ARBA" id="ARBA00022617"/>
    </source>
</evidence>
<dbReference type="InterPro" id="IPR050665">
    <property type="entry name" value="Cytochrome_P450_Monooxygen"/>
</dbReference>
<keyword evidence="4" id="KW-0812">Transmembrane</keyword>
<organism evidence="13 14">
    <name type="scientific">Rhododendron simsii</name>
    <name type="common">Sims's rhododendron</name>
    <dbReference type="NCBI Taxonomy" id="118357"/>
    <lineage>
        <taxon>Eukaryota</taxon>
        <taxon>Viridiplantae</taxon>
        <taxon>Streptophyta</taxon>
        <taxon>Embryophyta</taxon>
        <taxon>Tracheophyta</taxon>
        <taxon>Spermatophyta</taxon>
        <taxon>Magnoliopsida</taxon>
        <taxon>eudicotyledons</taxon>
        <taxon>Gunneridae</taxon>
        <taxon>Pentapetalae</taxon>
        <taxon>asterids</taxon>
        <taxon>Ericales</taxon>
        <taxon>Ericaceae</taxon>
        <taxon>Ericoideae</taxon>
        <taxon>Rhodoreae</taxon>
        <taxon>Rhododendron</taxon>
    </lineage>
</organism>
<evidence type="ECO:0000256" key="4">
    <source>
        <dbReference type="ARBA" id="ARBA00022692"/>
    </source>
</evidence>
<dbReference type="InterPro" id="IPR001128">
    <property type="entry name" value="Cyt_P450"/>
</dbReference>
<dbReference type="Gene3D" id="1.10.630.10">
    <property type="entry name" value="Cytochrome P450"/>
    <property type="match status" value="2"/>
</dbReference>
<dbReference type="GO" id="GO:0016131">
    <property type="term" value="P:brassinosteroid metabolic process"/>
    <property type="evidence" value="ECO:0007669"/>
    <property type="project" value="TreeGrafter"/>
</dbReference>
<proteinExistence type="inferred from homology"/>
<sequence length="526" mass="59318">MSKASSNPMPLSHNILPRVLSFYHHWKKIYGGTFLVWFGPTPRLTISDPVLIREVLNQKSDLFEKTDPPPHVRKLEGDGGTFLVWFGPTARLTISDPVLIREVLNQKSDLFEKTDPPPHVRKLEGDGLLTLKGEKWVHHRAIIAPAFYQNNLKLMIPVMWKSTEKMLEKWLEMSNSAAGTVEIEVSKWFKILTEEIITHTAFGSCSYEDGKSIFELQAQQMVFAIDSYSKVLIPGFRFFPSRKNRVSWRLDKEIKKSLTKLITKRINKAAHNNNSNNPTSDECPKDLLETMIKASVREEAANREGLNSRKYLSESASTMITVDDIVEECKTMFFAGKHTTSALLTWSTILLAMHPHWQELAREEVLRACGARDLPTRDDVAKLKTLGMILNESLRLYPPVVAILRRAKFDVDLGGCTIPCGTELLLPILPVHHDQSLWGHDATEFNPTRFASGVAHAAKHPAAFMPFGLGGRRCVGQNLAILQAKLAIAMILQRFSFDLAPSYQHAPTVVMLLNPQHGAPIMFRKL</sequence>
<feature type="binding site" description="axial binding residue" evidence="11">
    <location>
        <position position="474"/>
    </location>
    <ligand>
        <name>heme</name>
        <dbReference type="ChEBI" id="CHEBI:30413"/>
    </ligand>
    <ligandPart>
        <name>Fe</name>
        <dbReference type="ChEBI" id="CHEBI:18248"/>
    </ligandPart>
</feature>
<dbReference type="FunFam" id="1.10.630.10:FF:000029">
    <property type="entry name" value="Cytochrome P450 734A1"/>
    <property type="match status" value="1"/>
</dbReference>
<dbReference type="EMBL" id="WJXA01000012">
    <property type="protein sequence ID" value="KAF7124015.1"/>
    <property type="molecule type" value="Genomic_DNA"/>
</dbReference>
<dbReference type="GO" id="GO:0004497">
    <property type="term" value="F:monooxygenase activity"/>
    <property type="evidence" value="ECO:0007669"/>
    <property type="project" value="UniProtKB-KW"/>
</dbReference>
<dbReference type="GO" id="GO:0016705">
    <property type="term" value="F:oxidoreductase activity, acting on paired donors, with incorporation or reduction of molecular oxygen"/>
    <property type="evidence" value="ECO:0007669"/>
    <property type="project" value="InterPro"/>
</dbReference>
<dbReference type="PRINTS" id="PR00385">
    <property type="entry name" value="P450"/>
</dbReference>
<dbReference type="GO" id="GO:0020037">
    <property type="term" value="F:heme binding"/>
    <property type="evidence" value="ECO:0007669"/>
    <property type="project" value="InterPro"/>
</dbReference>
<keyword evidence="10" id="KW-0472">Membrane</keyword>
<evidence type="ECO:0008006" key="15">
    <source>
        <dbReference type="Google" id="ProtNLM"/>
    </source>
</evidence>
<evidence type="ECO:0000313" key="14">
    <source>
        <dbReference type="Proteomes" id="UP000626092"/>
    </source>
</evidence>
<evidence type="ECO:0000256" key="1">
    <source>
        <dbReference type="ARBA" id="ARBA00004370"/>
    </source>
</evidence>
<dbReference type="Pfam" id="PF00067">
    <property type="entry name" value="p450"/>
    <property type="match status" value="1"/>
</dbReference>
<reference evidence="13" key="1">
    <citation type="submission" date="2019-11" db="EMBL/GenBank/DDBJ databases">
        <authorList>
            <person name="Liu Y."/>
            <person name="Hou J."/>
            <person name="Li T.-Q."/>
            <person name="Guan C.-H."/>
            <person name="Wu X."/>
            <person name="Wu H.-Z."/>
            <person name="Ling F."/>
            <person name="Zhang R."/>
            <person name="Shi X.-G."/>
            <person name="Ren J.-P."/>
            <person name="Chen E.-F."/>
            <person name="Sun J.-M."/>
        </authorList>
    </citation>
    <scope>NUCLEOTIDE SEQUENCE</scope>
    <source>
        <strain evidence="13">Adult_tree_wgs_1</strain>
        <tissue evidence="13">Leaves</tissue>
    </source>
</reference>
<keyword evidence="6" id="KW-1133">Transmembrane helix</keyword>
<dbReference type="InterPro" id="IPR036396">
    <property type="entry name" value="Cyt_P450_sf"/>
</dbReference>
<keyword evidence="3 11" id="KW-0349">Heme</keyword>
<keyword evidence="9 12" id="KW-0503">Monooxygenase</keyword>
<evidence type="ECO:0000256" key="7">
    <source>
        <dbReference type="ARBA" id="ARBA00023002"/>
    </source>
</evidence>
<dbReference type="Proteomes" id="UP000626092">
    <property type="component" value="Unassembled WGS sequence"/>
</dbReference>
<keyword evidence="8 11" id="KW-0408">Iron</keyword>
<evidence type="ECO:0000256" key="8">
    <source>
        <dbReference type="ARBA" id="ARBA00023004"/>
    </source>
</evidence>
<dbReference type="GO" id="GO:0010268">
    <property type="term" value="P:brassinosteroid homeostasis"/>
    <property type="evidence" value="ECO:0007669"/>
    <property type="project" value="TreeGrafter"/>
</dbReference>
<dbReference type="PROSITE" id="PS00086">
    <property type="entry name" value="CYTOCHROME_P450"/>
    <property type="match status" value="1"/>
</dbReference>
<evidence type="ECO:0000256" key="9">
    <source>
        <dbReference type="ARBA" id="ARBA00023033"/>
    </source>
</evidence>
<comment type="cofactor">
    <cofactor evidence="11">
        <name>heme</name>
        <dbReference type="ChEBI" id="CHEBI:30413"/>
    </cofactor>
</comment>
<evidence type="ECO:0000313" key="13">
    <source>
        <dbReference type="EMBL" id="KAF7124015.1"/>
    </source>
</evidence>
<evidence type="ECO:0000256" key="12">
    <source>
        <dbReference type="RuleBase" id="RU000461"/>
    </source>
</evidence>
<dbReference type="AlphaFoldDB" id="A0A834G3A1"/>
<gene>
    <name evidence="13" type="ORF">RHSIM_Rhsim12G0194100</name>
</gene>
<keyword evidence="14" id="KW-1185">Reference proteome</keyword>
<dbReference type="InterPro" id="IPR002401">
    <property type="entry name" value="Cyt_P450_E_grp-I"/>
</dbReference>
<protein>
    <recommendedName>
        <fullName evidence="15">Cytochrome P450</fullName>
    </recommendedName>
</protein>
<dbReference type="InterPro" id="IPR017972">
    <property type="entry name" value="Cyt_P450_CS"/>
</dbReference>
<accession>A0A834G3A1</accession>
<dbReference type="OrthoDB" id="1470350at2759"/>
<name>A0A834G3A1_RHOSS</name>
<dbReference type="SUPFAM" id="SSF48264">
    <property type="entry name" value="Cytochrome P450"/>
    <property type="match status" value="2"/>
</dbReference>
<dbReference type="PANTHER" id="PTHR24282:SF63">
    <property type="entry name" value="CYTOCHROME P450 734A1-LIKE"/>
    <property type="match status" value="1"/>
</dbReference>
<evidence type="ECO:0000256" key="2">
    <source>
        <dbReference type="ARBA" id="ARBA00010617"/>
    </source>
</evidence>
<comment type="subcellular location">
    <subcellularLocation>
        <location evidence="1">Membrane</location>
    </subcellularLocation>
</comment>
<comment type="caution">
    <text evidence="13">The sequence shown here is derived from an EMBL/GenBank/DDBJ whole genome shotgun (WGS) entry which is preliminary data.</text>
</comment>
<comment type="similarity">
    <text evidence="2 12">Belongs to the cytochrome P450 family.</text>
</comment>
<evidence type="ECO:0000256" key="11">
    <source>
        <dbReference type="PIRSR" id="PIRSR602401-1"/>
    </source>
</evidence>
<evidence type="ECO:0000256" key="10">
    <source>
        <dbReference type="ARBA" id="ARBA00023136"/>
    </source>
</evidence>
<dbReference type="PRINTS" id="PR00463">
    <property type="entry name" value="EP450I"/>
</dbReference>
<dbReference type="PANTHER" id="PTHR24282">
    <property type="entry name" value="CYTOCHROME P450 FAMILY MEMBER"/>
    <property type="match status" value="1"/>
</dbReference>
<keyword evidence="5 11" id="KW-0479">Metal-binding</keyword>
<evidence type="ECO:0000256" key="5">
    <source>
        <dbReference type="ARBA" id="ARBA00022723"/>
    </source>
</evidence>
<evidence type="ECO:0000256" key="6">
    <source>
        <dbReference type="ARBA" id="ARBA00022989"/>
    </source>
</evidence>